<organism evidence="1 2">
    <name type="scientific">Pedobacter psychroterrae</name>
    <dbReference type="NCBI Taxonomy" id="2530453"/>
    <lineage>
        <taxon>Bacteria</taxon>
        <taxon>Pseudomonadati</taxon>
        <taxon>Bacteroidota</taxon>
        <taxon>Sphingobacteriia</taxon>
        <taxon>Sphingobacteriales</taxon>
        <taxon>Sphingobacteriaceae</taxon>
        <taxon>Pedobacter</taxon>
    </lineage>
</organism>
<dbReference type="OrthoDB" id="1097927at2"/>
<dbReference type="AlphaFoldDB" id="A0A4R0NKX1"/>
<proteinExistence type="predicted"/>
<dbReference type="RefSeq" id="WP_131597288.1">
    <property type="nucleotide sequence ID" value="NZ_SJSL01000005.1"/>
</dbReference>
<dbReference type="Proteomes" id="UP000293347">
    <property type="component" value="Unassembled WGS sequence"/>
</dbReference>
<evidence type="ECO:0000313" key="2">
    <source>
        <dbReference type="Proteomes" id="UP000293347"/>
    </source>
</evidence>
<protein>
    <submittedName>
        <fullName evidence="1">Uncharacterized protein</fullName>
    </submittedName>
</protein>
<accession>A0A4R0NKX1</accession>
<keyword evidence="2" id="KW-1185">Reference proteome</keyword>
<name>A0A4R0NKX1_9SPHI</name>
<dbReference type="EMBL" id="SJSL01000005">
    <property type="protein sequence ID" value="TCC99953.1"/>
    <property type="molecule type" value="Genomic_DNA"/>
</dbReference>
<comment type="caution">
    <text evidence="1">The sequence shown here is derived from an EMBL/GenBank/DDBJ whole genome shotgun (WGS) entry which is preliminary data.</text>
</comment>
<gene>
    <name evidence="1" type="ORF">EZ437_17085</name>
</gene>
<reference evidence="1 2" key="1">
    <citation type="submission" date="2019-02" db="EMBL/GenBank/DDBJ databases">
        <title>Pedobacter sp. RP-1-14 sp. nov., isolated from Arctic soil.</title>
        <authorList>
            <person name="Dahal R.H."/>
        </authorList>
    </citation>
    <scope>NUCLEOTIDE SEQUENCE [LARGE SCALE GENOMIC DNA]</scope>
    <source>
        <strain evidence="1 2">RP-1-14</strain>
    </source>
</reference>
<sequence length="196" mass="22501">MGIFSFLTSIKPQASTSFDDHPTNATSNINSKTIEEDIFIERDKPSATENIDKEVIEMAITNNLEQLYSFLDKNMESKGYDDALTNPDSYHLEQNLDSLRKELMRTIKRVKTFYEDFIREIDYHIESRSRSGMIDTVEELKMKKEIAGSHIEKVLLIETDALNKEGDSEGIIISYTRGFRNGLAAISHHTIINKKF</sequence>
<evidence type="ECO:0000313" key="1">
    <source>
        <dbReference type="EMBL" id="TCC99953.1"/>
    </source>
</evidence>